<dbReference type="GO" id="GO:0016787">
    <property type="term" value="F:hydrolase activity"/>
    <property type="evidence" value="ECO:0007669"/>
    <property type="project" value="UniProtKB-KW"/>
</dbReference>
<dbReference type="EMBL" id="BKCJ010002571">
    <property type="protein sequence ID" value="GEU49484.1"/>
    <property type="molecule type" value="Genomic_DNA"/>
</dbReference>
<feature type="coiled-coil region" evidence="3">
    <location>
        <begin position="1224"/>
        <end position="1258"/>
    </location>
</feature>
<dbReference type="PANTHER" id="PTHR42648:SF32">
    <property type="entry name" value="RIBONUCLEASE H-LIKE DOMAIN, GAG-PRE-INTEGRASE DOMAIN PROTEIN-RELATED"/>
    <property type="match status" value="1"/>
</dbReference>
<accession>A0A6L2KNN9</accession>
<gene>
    <name evidence="6" type="ORF">Tci_021462</name>
</gene>
<dbReference type="InterPro" id="IPR012337">
    <property type="entry name" value="RNaseH-like_sf"/>
</dbReference>
<dbReference type="GO" id="GO:0003676">
    <property type="term" value="F:nucleic acid binding"/>
    <property type="evidence" value="ECO:0007669"/>
    <property type="project" value="InterPro"/>
</dbReference>
<comment type="caution">
    <text evidence="6">The sequence shown here is derived from an EMBL/GenBank/DDBJ whole genome shotgun (WGS) entry which is preliminary data.</text>
</comment>
<evidence type="ECO:0000259" key="5">
    <source>
        <dbReference type="PROSITE" id="PS50994"/>
    </source>
</evidence>
<keyword evidence="1" id="KW-0479">Metal-binding</keyword>
<organism evidence="6">
    <name type="scientific">Tanacetum cinerariifolium</name>
    <name type="common">Dalmatian daisy</name>
    <name type="synonym">Chrysanthemum cinerariifolium</name>
    <dbReference type="NCBI Taxonomy" id="118510"/>
    <lineage>
        <taxon>Eukaryota</taxon>
        <taxon>Viridiplantae</taxon>
        <taxon>Streptophyta</taxon>
        <taxon>Embryophyta</taxon>
        <taxon>Tracheophyta</taxon>
        <taxon>Spermatophyta</taxon>
        <taxon>Magnoliopsida</taxon>
        <taxon>eudicotyledons</taxon>
        <taxon>Gunneridae</taxon>
        <taxon>Pentapetalae</taxon>
        <taxon>asterids</taxon>
        <taxon>campanulids</taxon>
        <taxon>Asterales</taxon>
        <taxon>Asteraceae</taxon>
        <taxon>Asteroideae</taxon>
        <taxon>Anthemideae</taxon>
        <taxon>Anthemidinae</taxon>
        <taxon>Tanacetum</taxon>
    </lineage>
</organism>
<dbReference type="Pfam" id="PF07727">
    <property type="entry name" value="RVT_2"/>
    <property type="match status" value="1"/>
</dbReference>
<feature type="region of interest" description="Disordered" evidence="4">
    <location>
        <begin position="632"/>
        <end position="651"/>
    </location>
</feature>
<dbReference type="PANTHER" id="PTHR42648">
    <property type="entry name" value="TRANSPOSASE, PUTATIVE-RELATED"/>
    <property type="match status" value="1"/>
</dbReference>
<dbReference type="InterPro" id="IPR039537">
    <property type="entry name" value="Retrotran_Ty1/copia-like"/>
</dbReference>
<reference evidence="6" key="1">
    <citation type="journal article" date="2019" name="Sci. Rep.">
        <title>Draft genome of Tanacetum cinerariifolium, the natural source of mosquito coil.</title>
        <authorList>
            <person name="Yamashiro T."/>
            <person name="Shiraishi A."/>
            <person name="Satake H."/>
            <person name="Nakayama K."/>
        </authorList>
    </citation>
    <scope>NUCLEOTIDE SEQUENCE</scope>
</reference>
<dbReference type="SUPFAM" id="SSF53098">
    <property type="entry name" value="Ribonuclease H-like"/>
    <property type="match status" value="1"/>
</dbReference>
<dbReference type="PROSITE" id="PS50994">
    <property type="entry name" value="INTEGRASE"/>
    <property type="match status" value="1"/>
</dbReference>
<dbReference type="GO" id="GO:0046872">
    <property type="term" value="F:metal ion binding"/>
    <property type="evidence" value="ECO:0007669"/>
    <property type="project" value="UniProtKB-KW"/>
</dbReference>
<dbReference type="InterPro" id="IPR013103">
    <property type="entry name" value="RVT_2"/>
</dbReference>
<name>A0A6L2KNN9_TANCI</name>
<evidence type="ECO:0000256" key="2">
    <source>
        <dbReference type="ARBA" id="ARBA00022801"/>
    </source>
</evidence>
<evidence type="ECO:0000256" key="4">
    <source>
        <dbReference type="SAM" id="MobiDB-lite"/>
    </source>
</evidence>
<feature type="coiled-coil region" evidence="3">
    <location>
        <begin position="1442"/>
        <end position="1484"/>
    </location>
</feature>
<feature type="compositionally biased region" description="Polar residues" evidence="4">
    <location>
        <begin position="312"/>
        <end position="326"/>
    </location>
</feature>
<sequence>MIKVLPPKTAEEVVARERERKARTTLLIALLEDHLAKFHKMDDAKEIVFKRDVKGTTASSSSSNTQNVGFVSADNTSSTNDVSTAYSVSSRSISKSQKEGSPSYTDEVIHSFFANQSSAPQLDCDDLEQINDDDLEEMDLKWQDDSKALVTMDREDIDWSGHVEEDIQNFGMMAYSSNNSGSDNEKLLAEALKEKEDLKTKVKNWQNSSKNLSRLLNTQMSANDKFRLEYGDYRYGSILSYENEVLQSVFMNKECDLEDTPVNNRYVEGMHAVPPLMTGNYMPSGLDVEIDYSKFTYGPKQTSVDESDAKTSENATCESDTSVETTTSMPATVEDAPKVISKPKVWTDAPIIKEYELDSDDDLVSNVQETIEKPSFAFTDSIKNVKSPRENVKETGTPNHYPKIEKQDRHSHTRKGCSVAFGGSNGRITGKGKIKADRFSWVYFLKSKDETTLILKDYIRQVENQFNHKVKTIRSDNGTEFKNQDLIEFCGSKRIKREYSNARTLQQNGVTERKNRTLIKAARTMLADLFLPTTFWADAVNTACYVLNRVLVTKPQNKTSYELLTGFLVGYSLNSKAFRVYNLETKRVEENLHVKFLENKPNVAGKGHAWMFNLDYLTNSMNYESVSIENQANKSAGPKEANNSAGTQANDDQGVNLEEINLHDEHFVLRIWSSYSTTVKNSRDKIKKNEKPVSQVEQIFQEELEKLKRQEKEANDAVWKEASHETQDVNTNSTNLLNAVSTPVSVVGPSRALNDDEPSYPDDPSMPHLEDIFASPSEGIFTNSSYDDEGVISEALEDESWVDAMQEELLQFKIQKSAFLYGTINEEVYVTQPPGFVDPKFSNKVYKVVKALYGLHQAPRAWYATLSTFLEKSGYRRGAIDKTLFIKQDKKDIMLVQVYVKQKEDGIFISQDKYVAEILKKFDFLSVKTASTPIETQKLILPRCLFVVGLSGGGSGDGVRVVEMGWKVGVPGCLFVVGLSGRGSGGGVRVVEMGWKVGEVEYVAAAHCCGQVLWIQNQLLDYRFNLMNTKIYIDNESIICIVDNPVFHSKTMHIEIRHHFIRAMLDKGRLLEVTTARHRFLLPSIGVNTPRCDEGTLELKELMVFFVQFVLRKMELEFLLCLSVKPTSWNKFSSTMALTIICLATNQKFKFSMYILLNKNIEVGVRFYMFPRFDHQLRDMSHHQDIYDNPSLTKKVFDNIKRVGTGFSGVITPLFESMLVPAAEEVGQAQNEKLEDRVDQLEEENRALKEKSFKTTQVDTAAPVENMEKSFKQGRMIAYMDEDVEDINEEEPAEVEEVLVVVIAAKLITEVVTTAKPTATVAQVPKTSAPSRRRVVVIQDLEETTASVIMHIEVQSKDKGKGLLIEEPKPLKGQAHIDIDEAFTRPLEVELNANINWNDVVEQVKRSERQNNAVMRYQGLKRKPLTEAQARKNMMIYLKNMAEKVEEEVIVQEKEMEEGKKRQGESLEREIAKKQRMDEEEEEDICRLWLMMIMMCIQKTLWKLVKERFETTEPKNFLDDFLLNILKIMFEKPNIEASVWKDQKGRFKEEVPP</sequence>
<feature type="region of interest" description="Disordered" evidence="4">
    <location>
        <begin position="302"/>
        <end position="326"/>
    </location>
</feature>
<feature type="region of interest" description="Disordered" evidence="4">
    <location>
        <begin position="55"/>
        <end position="102"/>
    </location>
</feature>
<evidence type="ECO:0000256" key="3">
    <source>
        <dbReference type="SAM" id="Coils"/>
    </source>
</evidence>
<keyword evidence="3" id="KW-0175">Coiled coil</keyword>
<feature type="compositionally biased region" description="Polar residues" evidence="4">
    <location>
        <begin position="64"/>
        <end position="86"/>
    </location>
</feature>
<protein>
    <recommendedName>
        <fullName evidence="5">Integrase catalytic domain-containing protein</fullName>
    </recommendedName>
</protein>
<dbReference type="InterPro" id="IPR036397">
    <property type="entry name" value="RNaseH_sf"/>
</dbReference>
<evidence type="ECO:0000256" key="1">
    <source>
        <dbReference type="ARBA" id="ARBA00022723"/>
    </source>
</evidence>
<feature type="region of interest" description="Disordered" evidence="4">
    <location>
        <begin position="387"/>
        <end position="415"/>
    </location>
</feature>
<evidence type="ECO:0000313" key="6">
    <source>
        <dbReference type="EMBL" id="GEU49484.1"/>
    </source>
</evidence>
<feature type="domain" description="Integrase catalytic" evidence="5">
    <location>
        <begin position="394"/>
        <end position="568"/>
    </location>
</feature>
<dbReference type="InterPro" id="IPR057670">
    <property type="entry name" value="SH3_retrovirus"/>
</dbReference>
<dbReference type="GO" id="GO:0015074">
    <property type="term" value="P:DNA integration"/>
    <property type="evidence" value="ECO:0007669"/>
    <property type="project" value="InterPro"/>
</dbReference>
<dbReference type="Pfam" id="PF25597">
    <property type="entry name" value="SH3_retrovirus"/>
    <property type="match status" value="1"/>
</dbReference>
<dbReference type="CDD" id="cd09272">
    <property type="entry name" value="RNase_HI_RT_Ty1"/>
    <property type="match status" value="1"/>
</dbReference>
<feature type="compositionally biased region" description="Polar residues" evidence="4">
    <location>
        <begin position="641"/>
        <end position="651"/>
    </location>
</feature>
<keyword evidence="2" id="KW-0378">Hydrolase</keyword>
<proteinExistence type="predicted"/>
<dbReference type="Gene3D" id="3.30.420.10">
    <property type="entry name" value="Ribonuclease H-like superfamily/Ribonuclease H"/>
    <property type="match status" value="1"/>
</dbReference>
<dbReference type="InterPro" id="IPR001584">
    <property type="entry name" value="Integrase_cat-core"/>
</dbReference>
<feature type="compositionally biased region" description="Low complexity" evidence="4">
    <location>
        <begin position="87"/>
        <end position="101"/>
    </location>
</feature>
<feature type="coiled-coil region" evidence="3">
    <location>
        <begin position="188"/>
        <end position="215"/>
    </location>
</feature>